<dbReference type="GO" id="GO:0004252">
    <property type="term" value="F:serine-type endopeptidase activity"/>
    <property type="evidence" value="ECO:0007669"/>
    <property type="project" value="InterPro"/>
</dbReference>
<dbReference type="EC" id="3.4.21.-" evidence="6"/>
<evidence type="ECO:0000256" key="3">
    <source>
        <dbReference type="ARBA" id="ARBA00022729"/>
    </source>
</evidence>
<organism evidence="7 8">
    <name type="scientific">Bdellovibrio bacteriovorus</name>
    <dbReference type="NCBI Taxonomy" id="959"/>
    <lineage>
        <taxon>Bacteria</taxon>
        <taxon>Pseudomonadati</taxon>
        <taxon>Bdellovibrionota</taxon>
        <taxon>Bdellovibrionia</taxon>
        <taxon>Bdellovibrionales</taxon>
        <taxon>Pseudobdellovibrionaceae</taxon>
        <taxon>Bdellovibrio</taxon>
    </lineage>
</organism>
<feature type="signal peptide" evidence="6">
    <location>
        <begin position="1"/>
        <end position="17"/>
    </location>
</feature>
<gene>
    <name evidence="7" type="ORF">AZI86_05735</name>
</gene>
<dbReference type="OrthoDB" id="5289396at2"/>
<dbReference type="PANTHER" id="PTHR15462">
    <property type="entry name" value="SERINE PROTEASE"/>
    <property type="match status" value="1"/>
</dbReference>
<protein>
    <recommendedName>
        <fullName evidence="6">Serine protease</fullName>
        <ecNumber evidence="6">3.4.21.-</ecNumber>
    </recommendedName>
</protein>
<feature type="chain" id="PRO_5007358659" description="Serine protease" evidence="6">
    <location>
        <begin position="18"/>
        <end position="305"/>
    </location>
</feature>
<name>A0A150WQD5_BDEBC</name>
<reference evidence="7 8" key="1">
    <citation type="submission" date="2016-03" db="EMBL/GenBank/DDBJ databases">
        <authorList>
            <person name="Ploux O."/>
        </authorList>
    </citation>
    <scope>NUCLEOTIDE SEQUENCE [LARGE SCALE GENOMIC DNA]</scope>
    <source>
        <strain evidence="7 8">R0</strain>
    </source>
</reference>
<dbReference type="InterPro" id="IPR050966">
    <property type="entry name" value="Glutamyl_endopeptidase"/>
</dbReference>
<dbReference type="InterPro" id="IPR008256">
    <property type="entry name" value="Peptidase_S1B"/>
</dbReference>
<comment type="caution">
    <text evidence="7">The sequence shown here is derived from an EMBL/GenBank/DDBJ whole genome shotgun (WGS) entry which is preliminary data.</text>
</comment>
<keyword evidence="2 6" id="KW-0645">Protease</keyword>
<evidence type="ECO:0000313" key="8">
    <source>
        <dbReference type="Proteomes" id="UP000075320"/>
    </source>
</evidence>
<accession>A0A150WQD5</accession>
<evidence type="ECO:0000256" key="2">
    <source>
        <dbReference type="ARBA" id="ARBA00022670"/>
    </source>
</evidence>
<dbReference type="PROSITE" id="PS00134">
    <property type="entry name" value="TRYPSIN_HIS"/>
    <property type="match status" value="1"/>
</dbReference>
<evidence type="ECO:0000313" key="7">
    <source>
        <dbReference type="EMBL" id="KYG66544.1"/>
    </source>
</evidence>
<dbReference type="EMBL" id="LUKE01000001">
    <property type="protein sequence ID" value="KYG66544.1"/>
    <property type="molecule type" value="Genomic_DNA"/>
</dbReference>
<proteinExistence type="inferred from homology"/>
<comment type="similarity">
    <text evidence="1 6">Belongs to the peptidase S1B family.</text>
</comment>
<dbReference type="InterPro" id="IPR018114">
    <property type="entry name" value="TRYPSIN_HIS"/>
</dbReference>
<keyword evidence="4 6" id="KW-0378">Hydrolase</keyword>
<keyword evidence="5 6" id="KW-0720">Serine protease</keyword>
<sequence>MKLFLPIFFFFSSSSFAAVYGTDTRQFTRNRSIAIMISNTAIEASKQVTNLVNLNTDTIQNNQYMCSSERFANTQSFFVSCTGFLIAPDLLMTAGHCAINFGEERNVANPYCTDFSWYFDFEADSSGRVITKNIPAENIYACDKIIHTAHKSEPINDHVIRFDDDFAIIKLKKAVTNRKPLSLTSARPSPGQTISMVGHPLGGPKISTKGTILSNEAAYDRAAITGFEGNSGSPVFNDKGEVFGILVRGYPAGLVDNPNDKQCRITNHCTADGKSCKVSDPDQISGDHIMPLGLIPELKEMGLVK</sequence>
<dbReference type="InterPro" id="IPR043504">
    <property type="entry name" value="Peptidase_S1_PA_chymotrypsin"/>
</dbReference>
<dbReference type="RefSeq" id="WP_061834108.1">
    <property type="nucleotide sequence ID" value="NZ_LUKE01000001.1"/>
</dbReference>
<dbReference type="SUPFAM" id="SSF50494">
    <property type="entry name" value="Trypsin-like serine proteases"/>
    <property type="match status" value="1"/>
</dbReference>
<dbReference type="Proteomes" id="UP000075320">
    <property type="component" value="Unassembled WGS sequence"/>
</dbReference>
<dbReference type="PANTHER" id="PTHR15462:SF8">
    <property type="entry name" value="SERINE PROTEASE"/>
    <property type="match status" value="1"/>
</dbReference>
<dbReference type="InterPro" id="IPR009003">
    <property type="entry name" value="Peptidase_S1_PA"/>
</dbReference>
<dbReference type="Pfam" id="PF13365">
    <property type="entry name" value="Trypsin_2"/>
    <property type="match status" value="1"/>
</dbReference>
<evidence type="ECO:0000256" key="4">
    <source>
        <dbReference type="ARBA" id="ARBA00022801"/>
    </source>
</evidence>
<evidence type="ECO:0000256" key="6">
    <source>
        <dbReference type="RuleBase" id="RU004296"/>
    </source>
</evidence>
<dbReference type="PRINTS" id="PR00839">
    <property type="entry name" value="V8PROTEASE"/>
</dbReference>
<keyword evidence="3 6" id="KW-0732">Signal</keyword>
<dbReference type="AlphaFoldDB" id="A0A150WQD5"/>
<keyword evidence="8" id="KW-1185">Reference proteome</keyword>
<evidence type="ECO:0000256" key="1">
    <source>
        <dbReference type="ARBA" id="ARBA00008764"/>
    </source>
</evidence>
<evidence type="ECO:0000256" key="5">
    <source>
        <dbReference type="ARBA" id="ARBA00022825"/>
    </source>
</evidence>
<dbReference type="Gene3D" id="2.40.10.10">
    <property type="entry name" value="Trypsin-like serine proteases"/>
    <property type="match status" value="2"/>
</dbReference>
<dbReference type="GO" id="GO:0006508">
    <property type="term" value="P:proteolysis"/>
    <property type="evidence" value="ECO:0007669"/>
    <property type="project" value="UniProtKB-KW"/>
</dbReference>